<dbReference type="Proteomes" id="UP001152795">
    <property type="component" value="Unassembled WGS sequence"/>
</dbReference>
<name>A0A7D9JIE4_PARCT</name>
<proteinExistence type="predicted"/>
<dbReference type="EMBL" id="CACRXK020016645">
    <property type="protein sequence ID" value="CAB4030128.1"/>
    <property type="molecule type" value="Genomic_DNA"/>
</dbReference>
<evidence type="ECO:0000313" key="2">
    <source>
        <dbReference type="Proteomes" id="UP001152795"/>
    </source>
</evidence>
<accession>A0A7D9JIE4</accession>
<sequence length="164" mass="18745">KYWIDWVHLKNGHTKPSENTVVKQVAEAARRILAKPKSRKTPLPALHVKNTIRRLEGGPLGDLQIAAFIALGFYGSLRWDDLSHITPEDLIFMHQSISQYHCPRERTNSSENDRKLSLLGQTIAQAQKGWLKNFWHRGGMIHALKTNPAHEEWIKTLQAADVIQ</sequence>
<reference evidence="1" key="1">
    <citation type="submission" date="2020-04" db="EMBL/GenBank/DDBJ databases">
        <authorList>
            <person name="Alioto T."/>
            <person name="Alioto T."/>
            <person name="Gomez Garrido J."/>
        </authorList>
    </citation>
    <scope>NUCLEOTIDE SEQUENCE</scope>
    <source>
        <strain evidence="1">A484AB</strain>
    </source>
</reference>
<dbReference type="OrthoDB" id="10039881at2759"/>
<dbReference type="AlphaFoldDB" id="A0A7D9JIE4"/>
<evidence type="ECO:0000313" key="1">
    <source>
        <dbReference type="EMBL" id="CAB4030128.1"/>
    </source>
</evidence>
<comment type="caution">
    <text evidence="1">The sequence shown here is derived from an EMBL/GenBank/DDBJ whole genome shotgun (WGS) entry which is preliminary data.</text>
</comment>
<feature type="non-terminal residue" evidence="1">
    <location>
        <position position="1"/>
    </location>
</feature>
<keyword evidence="2" id="KW-1185">Reference proteome</keyword>
<gene>
    <name evidence="1" type="ORF">PACLA_8A067928</name>
</gene>
<protein>
    <submittedName>
        <fullName evidence="1">Integrase recombinase xerD-like</fullName>
    </submittedName>
</protein>
<organism evidence="1 2">
    <name type="scientific">Paramuricea clavata</name>
    <name type="common">Red gorgonian</name>
    <name type="synonym">Violescent sea-whip</name>
    <dbReference type="NCBI Taxonomy" id="317549"/>
    <lineage>
        <taxon>Eukaryota</taxon>
        <taxon>Metazoa</taxon>
        <taxon>Cnidaria</taxon>
        <taxon>Anthozoa</taxon>
        <taxon>Octocorallia</taxon>
        <taxon>Malacalcyonacea</taxon>
        <taxon>Plexauridae</taxon>
        <taxon>Paramuricea</taxon>
    </lineage>
</organism>